<dbReference type="AlphaFoldDB" id="A0ABC8R8P6"/>
<comment type="similarity">
    <text evidence="1">Belongs to the TOM1 family.</text>
</comment>
<dbReference type="SMART" id="SM00288">
    <property type="entry name" value="VHS"/>
    <property type="match status" value="1"/>
</dbReference>
<dbReference type="PROSITE" id="PS50179">
    <property type="entry name" value="VHS"/>
    <property type="match status" value="1"/>
</dbReference>
<organism evidence="3 4">
    <name type="scientific">Ilex paraguariensis</name>
    <name type="common">yerba mate</name>
    <dbReference type="NCBI Taxonomy" id="185542"/>
    <lineage>
        <taxon>Eukaryota</taxon>
        <taxon>Viridiplantae</taxon>
        <taxon>Streptophyta</taxon>
        <taxon>Embryophyta</taxon>
        <taxon>Tracheophyta</taxon>
        <taxon>Spermatophyta</taxon>
        <taxon>Magnoliopsida</taxon>
        <taxon>eudicotyledons</taxon>
        <taxon>Gunneridae</taxon>
        <taxon>Pentapetalae</taxon>
        <taxon>asterids</taxon>
        <taxon>campanulids</taxon>
        <taxon>Aquifoliales</taxon>
        <taxon>Aquifoliaceae</taxon>
        <taxon>Ilex</taxon>
    </lineage>
</organism>
<sequence length="152" mass="17782">MWMIELRCEKPWEKKKTNQKSFFVVAHVGWFAGEHQWSLFIPLFQKASTLLTKFMLEDKINSVDLIRGIKKRIMLKSPRVQYLALVLLETVVKNCEKAFSEVAAKRVLDVMVKLIDDPQTVVNNRNKALMMMEAWGESSNGQKHPFCQYFKD</sequence>
<proteinExistence type="inferred from homology"/>
<gene>
    <name evidence="3" type="ORF">ILEXP_LOCUS5762</name>
</gene>
<evidence type="ECO:0000259" key="2">
    <source>
        <dbReference type="PROSITE" id="PS50179"/>
    </source>
</evidence>
<dbReference type="InterPro" id="IPR008942">
    <property type="entry name" value="ENTH_VHS"/>
</dbReference>
<dbReference type="PANTHER" id="PTHR46646">
    <property type="entry name" value="TOM1-LIKE PROTEIN 1"/>
    <property type="match status" value="1"/>
</dbReference>
<evidence type="ECO:0000256" key="1">
    <source>
        <dbReference type="ARBA" id="ARBA00007708"/>
    </source>
</evidence>
<dbReference type="Pfam" id="PF00790">
    <property type="entry name" value="VHS"/>
    <property type="match status" value="1"/>
</dbReference>
<dbReference type="Gene3D" id="1.25.40.90">
    <property type="match status" value="1"/>
</dbReference>
<protein>
    <recommendedName>
        <fullName evidence="2">VHS domain-containing protein</fullName>
    </recommendedName>
</protein>
<evidence type="ECO:0000313" key="3">
    <source>
        <dbReference type="EMBL" id="CAK9138417.1"/>
    </source>
</evidence>
<feature type="domain" description="VHS" evidence="2">
    <location>
        <begin position="34"/>
        <end position="152"/>
    </location>
</feature>
<evidence type="ECO:0000313" key="4">
    <source>
        <dbReference type="Proteomes" id="UP001642360"/>
    </source>
</evidence>
<dbReference type="Proteomes" id="UP001642360">
    <property type="component" value="Unassembled WGS sequence"/>
</dbReference>
<keyword evidence="4" id="KW-1185">Reference proteome</keyword>
<name>A0ABC8R8P6_9AQUA</name>
<dbReference type="SUPFAM" id="SSF48464">
    <property type="entry name" value="ENTH/VHS domain"/>
    <property type="match status" value="1"/>
</dbReference>
<dbReference type="InterPro" id="IPR002014">
    <property type="entry name" value="VHS_dom"/>
</dbReference>
<accession>A0ABC8R8P6</accession>
<dbReference type="InterPro" id="IPR044836">
    <property type="entry name" value="TOL_plant"/>
</dbReference>
<dbReference type="PANTHER" id="PTHR46646:SF1">
    <property type="entry name" value="TOM1-LIKE PROTEIN 1"/>
    <property type="match status" value="1"/>
</dbReference>
<reference evidence="3 4" key="1">
    <citation type="submission" date="2024-02" db="EMBL/GenBank/DDBJ databases">
        <authorList>
            <person name="Vignale AGUSTIN F."/>
            <person name="Sosa J E."/>
            <person name="Modenutti C."/>
        </authorList>
    </citation>
    <scope>NUCLEOTIDE SEQUENCE [LARGE SCALE GENOMIC DNA]</scope>
</reference>
<dbReference type="EMBL" id="CAUOFW020000888">
    <property type="protein sequence ID" value="CAK9138417.1"/>
    <property type="molecule type" value="Genomic_DNA"/>
</dbReference>
<comment type="caution">
    <text evidence="3">The sequence shown here is derived from an EMBL/GenBank/DDBJ whole genome shotgun (WGS) entry which is preliminary data.</text>
</comment>
<dbReference type="CDD" id="cd03561">
    <property type="entry name" value="VHS"/>
    <property type="match status" value="1"/>
</dbReference>